<feature type="transmembrane region" description="Helical" evidence="2">
    <location>
        <begin position="454"/>
        <end position="475"/>
    </location>
</feature>
<dbReference type="PANTHER" id="PTHR35490:SF2">
    <property type="entry name" value="BACTERIOPHAGE N4 ADSORPTION B PROTEIN"/>
    <property type="match status" value="1"/>
</dbReference>
<dbReference type="Proteomes" id="UP000516314">
    <property type="component" value="Chromosome 3"/>
</dbReference>
<sequence>MPTFSAIALDRMLEPGASTSVESVPSTTNLFYSKPPISKLEKGKGKLPNERTVTRPLMSPALYATPDAIPLPNSPSSFPPSPYIINHKSRGPPRLLKSSSEANVVSSSHQKTLEEETITAETDVKVSPRRRSTSFSFPITEVTEDDYSNGVHARTVGNYNFDGIVDGPVGNWSPLDGKSGNGKSELDNAANGLERVNGLSEPVPIKTDKESESEDFYDPGESASFTSNTDVEGDAGDESSQRLATPVGEFYDAWDVVAPCHALEFCFLLDILKFESDELSFQIMINALFVSLDEYLQKLSTDSGMQSSGNNIESELSEIRLSLLMEIEKRKQTEEALEQMQIHWQRLREQLAQVGLFVPIDPTASTNNMNLSEELRCQLEIARFVSDSLGRGMAKAEVEMEMESMLETKNFEITRLSDRLHYYEAVNREMSQRNQEAIEVARRERQKRKKRQRWIWGSIAATITLGSAALAWSYIPAAKPSSEVSLKDE</sequence>
<keyword evidence="2" id="KW-0812">Transmembrane</keyword>
<evidence type="ECO:0000313" key="3">
    <source>
        <dbReference type="EMBL" id="CAD5325448.1"/>
    </source>
</evidence>
<name>A0A7G2EQ50_ARATH</name>
<feature type="region of interest" description="Disordered" evidence="1">
    <location>
        <begin position="173"/>
        <end position="240"/>
    </location>
</feature>
<accession>A0A7G2EQ50</accession>
<evidence type="ECO:0000256" key="1">
    <source>
        <dbReference type="SAM" id="MobiDB-lite"/>
    </source>
</evidence>
<protein>
    <submittedName>
        <fullName evidence="3">(thale cress) hypothetical protein</fullName>
    </submittedName>
</protein>
<feature type="region of interest" description="Disordered" evidence="1">
    <location>
        <begin position="105"/>
        <end position="125"/>
    </location>
</feature>
<reference evidence="3 4" key="1">
    <citation type="submission" date="2020-09" db="EMBL/GenBank/DDBJ databases">
        <authorList>
            <person name="Ashkenazy H."/>
        </authorList>
    </citation>
    <scope>NUCLEOTIDE SEQUENCE [LARGE SCALE GENOMIC DNA]</scope>
    <source>
        <strain evidence="4">cv. Cdm-0</strain>
    </source>
</reference>
<dbReference type="AlphaFoldDB" id="A0A7G2EQ50"/>
<organism evidence="3 4">
    <name type="scientific">Arabidopsis thaliana</name>
    <name type="common">Mouse-ear cress</name>
    <dbReference type="NCBI Taxonomy" id="3702"/>
    <lineage>
        <taxon>Eukaryota</taxon>
        <taxon>Viridiplantae</taxon>
        <taxon>Streptophyta</taxon>
        <taxon>Embryophyta</taxon>
        <taxon>Tracheophyta</taxon>
        <taxon>Spermatophyta</taxon>
        <taxon>Magnoliopsida</taxon>
        <taxon>eudicotyledons</taxon>
        <taxon>Gunneridae</taxon>
        <taxon>Pentapetalae</taxon>
        <taxon>rosids</taxon>
        <taxon>malvids</taxon>
        <taxon>Brassicales</taxon>
        <taxon>Brassicaceae</taxon>
        <taxon>Camelineae</taxon>
        <taxon>Arabidopsis</taxon>
    </lineage>
</organism>
<evidence type="ECO:0000256" key="2">
    <source>
        <dbReference type="SAM" id="Phobius"/>
    </source>
</evidence>
<dbReference type="PANTHER" id="PTHR35490">
    <property type="entry name" value="BACTERIOPHAGE N4 ADSORPTION B PROTEIN"/>
    <property type="match status" value="1"/>
</dbReference>
<proteinExistence type="predicted"/>
<dbReference type="EMBL" id="LR881468">
    <property type="protein sequence ID" value="CAD5325448.1"/>
    <property type="molecule type" value="Genomic_DNA"/>
</dbReference>
<keyword evidence="2" id="KW-0472">Membrane</keyword>
<keyword evidence="2" id="KW-1133">Transmembrane helix</keyword>
<evidence type="ECO:0000313" key="4">
    <source>
        <dbReference type="Proteomes" id="UP000516314"/>
    </source>
</evidence>
<gene>
    <name evidence="3" type="ORF">AT9943_LOCUS13290</name>
</gene>